<accession>A0A5E7EUR2</accession>
<name>A0A5E7EUR2_PSEFL</name>
<protein>
    <submittedName>
        <fullName evidence="1">Uncharacterized protein</fullName>
    </submittedName>
</protein>
<evidence type="ECO:0000313" key="2">
    <source>
        <dbReference type="Proteomes" id="UP000379480"/>
    </source>
</evidence>
<dbReference type="AlphaFoldDB" id="A0A5E7EUR2"/>
<dbReference type="RefSeq" id="WP_150806254.1">
    <property type="nucleotide sequence ID" value="NZ_CABVHY010000029.1"/>
</dbReference>
<dbReference type="OrthoDB" id="6887895at2"/>
<reference evidence="1 2" key="1">
    <citation type="submission" date="2019-09" db="EMBL/GenBank/DDBJ databases">
        <authorList>
            <person name="Chandra G."/>
            <person name="Truman W A."/>
        </authorList>
    </citation>
    <scope>NUCLEOTIDE SEQUENCE [LARGE SCALE GENOMIC DNA]</scope>
    <source>
        <strain evidence="1">PS723</strain>
    </source>
</reference>
<sequence>MSKVNDTAEQQPMEIIDQAHFEKYGDAALILKCFEVMKDAIEHLDDAGAIELQDDTYVTFVEAYWALKVLFRRKTGGDAKKVSGEHWNAMGQHLLEGAELPVMHIPFIEPTLPVLWPAYLHQQESLALACMAYNSADNARLALAHTAPDALTTRNACVEALNATSALRALVLRLSGGTLEDMAGIVAKFGRSNGGTLQ</sequence>
<organism evidence="1 2">
    <name type="scientific">Pseudomonas fluorescens</name>
    <dbReference type="NCBI Taxonomy" id="294"/>
    <lineage>
        <taxon>Bacteria</taxon>
        <taxon>Pseudomonadati</taxon>
        <taxon>Pseudomonadota</taxon>
        <taxon>Gammaproteobacteria</taxon>
        <taxon>Pseudomonadales</taxon>
        <taxon>Pseudomonadaceae</taxon>
        <taxon>Pseudomonas</taxon>
    </lineage>
</organism>
<evidence type="ECO:0000313" key="1">
    <source>
        <dbReference type="EMBL" id="VVO30665.1"/>
    </source>
</evidence>
<dbReference type="EMBL" id="CABVHY010000029">
    <property type="protein sequence ID" value="VVO30665.1"/>
    <property type="molecule type" value="Genomic_DNA"/>
</dbReference>
<proteinExistence type="predicted"/>
<dbReference type="Proteomes" id="UP000379480">
    <property type="component" value="Unassembled WGS sequence"/>
</dbReference>
<gene>
    <name evidence="1" type="ORF">PS723_04964</name>
</gene>